<accession>A0A8H3XCL7</accession>
<dbReference type="SUPFAM" id="SSF52540">
    <property type="entry name" value="P-loop containing nucleoside triphosphate hydrolases"/>
    <property type="match status" value="1"/>
</dbReference>
<sequence length="97" mass="11072">MTLTQINNIANSQYAKEASNYIKILNELRRVGAHFVVNLPTIVFYGNQSASKSSLLETISGVKKYYYYSPTTVLLIESPESWACPVSLRKEYMMVFH</sequence>
<dbReference type="OrthoDB" id="5061070at2759"/>
<gene>
    <name evidence="1" type="ORF">F8M41_003843</name>
</gene>
<name>A0A8H3XCL7_GIGMA</name>
<dbReference type="EMBL" id="WTPW01001345">
    <property type="protein sequence ID" value="KAF0441328.1"/>
    <property type="molecule type" value="Genomic_DNA"/>
</dbReference>
<protein>
    <submittedName>
        <fullName evidence="1">P-loop containing nucleoside triphosphate hydrolase protein</fullName>
    </submittedName>
</protein>
<keyword evidence="2" id="KW-1185">Reference proteome</keyword>
<dbReference type="AlphaFoldDB" id="A0A8H3XCL7"/>
<keyword evidence="1" id="KW-0378">Hydrolase</keyword>
<comment type="caution">
    <text evidence="1">The sequence shown here is derived from an EMBL/GenBank/DDBJ whole genome shotgun (WGS) entry which is preliminary data.</text>
</comment>
<evidence type="ECO:0000313" key="2">
    <source>
        <dbReference type="Proteomes" id="UP000439903"/>
    </source>
</evidence>
<reference evidence="1 2" key="1">
    <citation type="journal article" date="2019" name="Environ. Microbiol.">
        <title>At the nexus of three kingdoms: the genome of the mycorrhizal fungus Gigaspora margarita provides insights into plant, endobacterial and fungal interactions.</title>
        <authorList>
            <person name="Venice F."/>
            <person name="Ghignone S."/>
            <person name="Salvioli di Fossalunga A."/>
            <person name="Amselem J."/>
            <person name="Novero M."/>
            <person name="Xianan X."/>
            <person name="Sedzielewska Toro K."/>
            <person name="Morin E."/>
            <person name="Lipzen A."/>
            <person name="Grigoriev I.V."/>
            <person name="Henrissat B."/>
            <person name="Martin F.M."/>
            <person name="Bonfante P."/>
        </authorList>
    </citation>
    <scope>NUCLEOTIDE SEQUENCE [LARGE SCALE GENOMIC DNA]</scope>
    <source>
        <strain evidence="1 2">BEG34</strain>
    </source>
</reference>
<proteinExistence type="predicted"/>
<dbReference type="Gene3D" id="3.40.50.300">
    <property type="entry name" value="P-loop containing nucleotide triphosphate hydrolases"/>
    <property type="match status" value="1"/>
</dbReference>
<dbReference type="InterPro" id="IPR027417">
    <property type="entry name" value="P-loop_NTPase"/>
</dbReference>
<evidence type="ECO:0000313" key="1">
    <source>
        <dbReference type="EMBL" id="KAF0441328.1"/>
    </source>
</evidence>
<dbReference type="GO" id="GO:0016787">
    <property type="term" value="F:hydrolase activity"/>
    <property type="evidence" value="ECO:0007669"/>
    <property type="project" value="UniProtKB-KW"/>
</dbReference>
<dbReference type="Proteomes" id="UP000439903">
    <property type="component" value="Unassembled WGS sequence"/>
</dbReference>
<organism evidence="1 2">
    <name type="scientific">Gigaspora margarita</name>
    <dbReference type="NCBI Taxonomy" id="4874"/>
    <lineage>
        <taxon>Eukaryota</taxon>
        <taxon>Fungi</taxon>
        <taxon>Fungi incertae sedis</taxon>
        <taxon>Mucoromycota</taxon>
        <taxon>Glomeromycotina</taxon>
        <taxon>Glomeromycetes</taxon>
        <taxon>Diversisporales</taxon>
        <taxon>Gigasporaceae</taxon>
        <taxon>Gigaspora</taxon>
    </lineage>
</organism>